<feature type="region of interest" description="Disordered" evidence="1">
    <location>
        <begin position="115"/>
        <end position="195"/>
    </location>
</feature>
<evidence type="ECO:0000256" key="2">
    <source>
        <dbReference type="SAM" id="Phobius"/>
    </source>
</evidence>
<organism evidence="3 4">
    <name type="scientific">Winogradskyella eximia</name>
    <dbReference type="NCBI Taxonomy" id="262006"/>
    <lineage>
        <taxon>Bacteria</taxon>
        <taxon>Pseudomonadati</taxon>
        <taxon>Bacteroidota</taxon>
        <taxon>Flavobacteriia</taxon>
        <taxon>Flavobacteriales</taxon>
        <taxon>Flavobacteriaceae</taxon>
        <taxon>Winogradskyella</taxon>
    </lineage>
</organism>
<dbReference type="OrthoDB" id="1113942at2"/>
<evidence type="ECO:0000256" key="1">
    <source>
        <dbReference type="SAM" id="MobiDB-lite"/>
    </source>
</evidence>
<dbReference type="SUPFAM" id="SSF56925">
    <property type="entry name" value="OMPA-like"/>
    <property type="match status" value="1"/>
</dbReference>
<feature type="region of interest" description="Disordered" evidence="1">
    <location>
        <begin position="76"/>
        <end position="98"/>
    </location>
</feature>
<evidence type="ECO:0000313" key="4">
    <source>
        <dbReference type="Proteomes" id="UP000256980"/>
    </source>
</evidence>
<keyword evidence="2" id="KW-1133">Transmembrane helix</keyword>
<name>A0A3D9HAC4_9FLAO</name>
<protein>
    <recommendedName>
        <fullName evidence="5">Outer membrane protein with beta-barrel domain</fullName>
    </recommendedName>
</protein>
<evidence type="ECO:0000313" key="3">
    <source>
        <dbReference type="EMBL" id="RED46434.1"/>
    </source>
</evidence>
<feature type="compositionally biased region" description="Basic and acidic residues" evidence="1">
    <location>
        <begin position="123"/>
        <end position="136"/>
    </location>
</feature>
<evidence type="ECO:0008006" key="5">
    <source>
        <dbReference type="Google" id="ProtNLM"/>
    </source>
</evidence>
<keyword evidence="2" id="KW-0472">Membrane</keyword>
<accession>A0A3D9HAC4</accession>
<dbReference type="InterPro" id="IPR011250">
    <property type="entry name" value="OMP/PagP_B-barrel"/>
</dbReference>
<sequence length="525" mass="58576">MNDNKNIDRLFQEKFKDFEVAPNDAVWDRINESLPKKKKKRRVIALWWQIGGVAAVTLLMLTVGISVFDTDENNTQEFPVVNTDGKDNTLEKNKDNTSTKKKDIELNIAKDNNSKIVDSNLENEEKSNSKESDNNLEKLNPSNQLTTPNNSNQSNNVVTNDSNAEDKTKASQKFLTTSPVKGDKNSTKVANQKASNSTLKIENKIPLKSEAERKSTIKKTIKENKTAIAENISTEKTTSEIAKTDSSETDKQKSENLLIEDSKKESINDAIAENKDIIEEEKENKQNRWSVAPNVAPVYFSSLGKGSALDKQFNENSKSSDINMSYGVIGSYAVSKKLKVRVGVNRVNLSQTTSDVYAFTGAETAARGIDAEFKNISFKGGEQHISLMSSNMMNRASTPELFNTKFAGNIDQKFGFIEVPLELEYSVLDKKFGINIIGGFSTFILNENEIYADVDGTTTLIGEANNIKNTSFSANFGLGMDYNLSKKWNVNLEPTFKYQINTFNDTSGDFRPFFIGVYTGLSYKF</sequence>
<feature type="compositionally biased region" description="Basic and acidic residues" evidence="1">
    <location>
        <begin position="84"/>
        <end position="98"/>
    </location>
</feature>
<keyword evidence="4" id="KW-1185">Reference proteome</keyword>
<proteinExistence type="predicted"/>
<dbReference type="EMBL" id="QRDV01000001">
    <property type="protein sequence ID" value="RED46434.1"/>
    <property type="molecule type" value="Genomic_DNA"/>
</dbReference>
<comment type="caution">
    <text evidence="3">The sequence shown here is derived from an EMBL/GenBank/DDBJ whole genome shotgun (WGS) entry which is preliminary data.</text>
</comment>
<keyword evidence="2" id="KW-0812">Transmembrane</keyword>
<dbReference type="Proteomes" id="UP000256980">
    <property type="component" value="Unassembled WGS sequence"/>
</dbReference>
<dbReference type="AlphaFoldDB" id="A0A3D9HAC4"/>
<feature type="compositionally biased region" description="Low complexity" evidence="1">
    <location>
        <begin position="137"/>
        <end position="160"/>
    </location>
</feature>
<dbReference type="RefSeq" id="WP_115815569.1">
    <property type="nucleotide sequence ID" value="NZ_QRDV01000001.1"/>
</dbReference>
<reference evidence="3 4" key="1">
    <citation type="submission" date="2018-07" db="EMBL/GenBank/DDBJ databases">
        <title>Genomic Encyclopedia of Type Strains, Phase III (KMG-III): the genomes of soil and plant-associated and newly described type strains.</title>
        <authorList>
            <person name="Whitman W."/>
        </authorList>
    </citation>
    <scope>NUCLEOTIDE SEQUENCE [LARGE SCALE GENOMIC DNA]</scope>
    <source>
        <strain evidence="3 4">CECT 7946</strain>
    </source>
</reference>
<gene>
    <name evidence="3" type="ORF">DFQ10_101204</name>
</gene>
<feature type="transmembrane region" description="Helical" evidence="2">
    <location>
        <begin position="46"/>
        <end position="68"/>
    </location>
</feature>